<dbReference type="RefSeq" id="WP_003050957.1">
    <property type="nucleotide sequence ID" value="NZ_CP006704.1"/>
</dbReference>
<dbReference type="Pfam" id="PF11391">
    <property type="entry name" value="DUF2798"/>
    <property type="match status" value="1"/>
</dbReference>
<evidence type="ECO:0000256" key="1">
    <source>
        <dbReference type="SAM" id="Phobius"/>
    </source>
</evidence>
<dbReference type="InterPro" id="IPR021529">
    <property type="entry name" value="DUF2798"/>
</dbReference>
<name>A0A076PZ79_COMTE</name>
<evidence type="ECO:0008006" key="4">
    <source>
        <dbReference type="Google" id="ProtNLM"/>
    </source>
</evidence>
<keyword evidence="1" id="KW-0472">Membrane</keyword>
<organism evidence="2 3">
    <name type="scientific">Comamonas testosteroni TK102</name>
    <dbReference type="NCBI Taxonomy" id="1392005"/>
    <lineage>
        <taxon>Bacteria</taxon>
        <taxon>Pseudomonadati</taxon>
        <taxon>Pseudomonadota</taxon>
        <taxon>Betaproteobacteria</taxon>
        <taxon>Burkholderiales</taxon>
        <taxon>Comamonadaceae</taxon>
        <taxon>Comamonas</taxon>
    </lineage>
</organism>
<accession>A0A076PZ79</accession>
<gene>
    <name evidence="2" type="ORF">O987_25330</name>
</gene>
<dbReference type="HOGENOM" id="CLU_173298_2_1_4"/>
<reference evidence="2 3" key="1">
    <citation type="journal article" date="2014" name="Genome Announc.">
        <title>Complete Genome Sequence of Polychlorinated Biphenyl Degrader Comamonas testosteroni TK102 (NBRC 109938).</title>
        <authorList>
            <person name="Fukuda K."/>
            <person name="Hosoyama A."/>
            <person name="Tsuchikane K."/>
            <person name="Ohji S."/>
            <person name="Yamazoe A."/>
            <person name="Fujita N."/>
            <person name="Shintani M."/>
            <person name="Kimbara K."/>
        </authorList>
    </citation>
    <scope>NUCLEOTIDE SEQUENCE [LARGE SCALE GENOMIC DNA]</scope>
    <source>
        <strain evidence="2">TK102</strain>
    </source>
</reference>
<dbReference type="AlphaFoldDB" id="A0A076PZ79"/>
<keyword evidence="1" id="KW-0812">Transmembrane</keyword>
<proteinExistence type="predicted"/>
<keyword evidence="1" id="KW-1133">Transmembrane helix</keyword>
<evidence type="ECO:0000313" key="3">
    <source>
        <dbReference type="Proteomes" id="UP000028782"/>
    </source>
</evidence>
<dbReference type="Proteomes" id="UP000028782">
    <property type="component" value="Chromosome"/>
</dbReference>
<sequence length="91" mass="9991">MTEEASPPSRLTAIPRRKLHKRYTPLVFAFYMALIMAFFMCCIIVAASGGLGAGYGWRVLKAYALAMPSAFACVVLVRPLVMRLVAATVQH</sequence>
<dbReference type="EMBL" id="CP006704">
    <property type="protein sequence ID" value="AIJ49135.1"/>
    <property type="molecule type" value="Genomic_DNA"/>
</dbReference>
<feature type="transmembrane region" description="Helical" evidence="1">
    <location>
        <begin position="62"/>
        <end position="81"/>
    </location>
</feature>
<feature type="transmembrane region" description="Helical" evidence="1">
    <location>
        <begin position="26"/>
        <end position="50"/>
    </location>
</feature>
<dbReference type="KEGG" id="ctes:O987_25330"/>
<protein>
    <recommendedName>
        <fullName evidence="4">DUF2798 domain-containing protein</fullName>
    </recommendedName>
</protein>
<evidence type="ECO:0000313" key="2">
    <source>
        <dbReference type="EMBL" id="AIJ49135.1"/>
    </source>
</evidence>